<comment type="caution">
    <text evidence="1">The sequence shown here is derived from an EMBL/GenBank/DDBJ whole genome shotgun (WGS) entry which is preliminary data.</text>
</comment>
<sequence>PHYQALIQNPKTKFLIREIYKELKEKIKSSQKE</sequence>
<dbReference type="AlphaFoldDB" id="X1UMM1"/>
<reference evidence="1" key="1">
    <citation type="journal article" date="2014" name="Front. Microbiol.">
        <title>High frequency of phylogenetically diverse reductive dehalogenase-homologous genes in deep subseafloor sedimentary metagenomes.</title>
        <authorList>
            <person name="Kawai M."/>
            <person name="Futagami T."/>
            <person name="Toyoda A."/>
            <person name="Takaki Y."/>
            <person name="Nishi S."/>
            <person name="Hori S."/>
            <person name="Arai W."/>
            <person name="Tsubouchi T."/>
            <person name="Morono Y."/>
            <person name="Uchiyama I."/>
            <person name="Ito T."/>
            <person name="Fujiyama A."/>
            <person name="Inagaki F."/>
            <person name="Takami H."/>
        </authorList>
    </citation>
    <scope>NUCLEOTIDE SEQUENCE</scope>
    <source>
        <strain evidence="1">Expedition CK06-06</strain>
    </source>
</reference>
<name>X1UMM1_9ZZZZ</name>
<proteinExistence type="predicted"/>
<dbReference type="EMBL" id="BARW01021283">
    <property type="protein sequence ID" value="GAJ01131.1"/>
    <property type="molecule type" value="Genomic_DNA"/>
</dbReference>
<organism evidence="1">
    <name type="scientific">marine sediment metagenome</name>
    <dbReference type="NCBI Taxonomy" id="412755"/>
    <lineage>
        <taxon>unclassified sequences</taxon>
        <taxon>metagenomes</taxon>
        <taxon>ecological metagenomes</taxon>
    </lineage>
</organism>
<gene>
    <name evidence="1" type="ORF">S12H4_35783</name>
</gene>
<accession>X1UMM1</accession>
<protein>
    <submittedName>
        <fullName evidence="1">Uncharacterized protein</fullName>
    </submittedName>
</protein>
<feature type="non-terminal residue" evidence="1">
    <location>
        <position position="1"/>
    </location>
</feature>
<evidence type="ECO:0000313" key="1">
    <source>
        <dbReference type="EMBL" id="GAJ01131.1"/>
    </source>
</evidence>